<dbReference type="STRING" id="1230905.A0A1G4KCN3"/>
<dbReference type="GO" id="GO:0035312">
    <property type="term" value="F:5'-3' DNA exonuclease activity"/>
    <property type="evidence" value="ECO:0007669"/>
    <property type="project" value="TreeGrafter"/>
</dbReference>
<protein>
    <submittedName>
        <fullName evidence="9">LAMI_0G16446g1_1</fullName>
    </submittedName>
</protein>
<feature type="region of interest" description="Disordered" evidence="6">
    <location>
        <begin position="1"/>
        <end position="25"/>
    </location>
</feature>
<comment type="similarity">
    <text evidence="2">Belongs to the DNA repair metallo-beta-lactamase (DRMBL) family.</text>
</comment>
<accession>A0A1G4KCN3</accession>
<dbReference type="Gene3D" id="3.40.50.12650">
    <property type="match status" value="1"/>
</dbReference>
<evidence type="ECO:0000259" key="7">
    <source>
        <dbReference type="Pfam" id="PF07522"/>
    </source>
</evidence>
<dbReference type="Pfam" id="PF07522">
    <property type="entry name" value="DRMBL"/>
    <property type="match status" value="1"/>
</dbReference>
<proteinExistence type="inferred from homology"/>
<evidence type="ECO:0000256" key="6">
    <source>
        <dbReference type="SAM" id="MobiDB-lite"/>
    </source>
</evidence>
<dbReference type="InterPro" id="IPR011084">
    <property type="entry name" value="DRMBL"/>
</dbReference>
<dbReference type="AlphaFoldDB" id="A0A1G4KCN3"/>
<feature type="domain" description="Metallo-beta-lactamase" evidence="8">
    <location>
        <begin position="223"/>
        <end position="356"/>
    </location>
</feature>
<feature type="domain" description="DNA repair metallo-beta-lactamase" evidence="7">
    <location>
        <begin position="448"/>
        <end position="579"/>
    </location>
</feature>
<dbReference type="GO" id="GO:0006303">
    <property type="term" value="P:double-strand break repair via nonhomologous end joining"/>
    <property type="evidence" value="ECO:0007669"/>
    <property type="project" value="TreeGrafter"/>
</dbReference>
<evidence type="ECO:0000256" key="4">
    <source>
        <dbReference type="ARBA" id="ARBA00023204"/>
    </source>
</evidence>
<evidence type="ECO:0000256" key="5">
    <source>
        <dbReference type="ARBA" id="ARBA00023242"/>
    </source>
</evidence>
<keyword evidence="10" id="KW-1185">Reference proteome</keyword>
<dbReference type="Gene3D" id="3.60.15.10">
    <property type="entry name" value="Ribonuclease Z/Hydroxyacylglutathione hydrolase-like"/>
    <property type="match status" value="1"/>
</dbReference>
<evidence type="ECO:0000256" key="1">
    <source>
        <dbReference type="ARBA" id="ARBA00004123"/>
    </source>
</evidence>
<dbReference type="PANTHER" id="PTHR23240:SF6">
    <property type="entry name" value="DNA CROSS-LINK REPAIR 1A PROTEIN"/>
    <property type="match status" value="1"/>
</dbReference>
<evidence type="ECO:0000256" key="2">
    <source>
        <dbReference type="ARBA" id="ARBA00010304"/>
    </source>
</evidence>
<keyword evidence="3" id="KW-0227">DNA damage</keyword>
<dbReference type="InterPro" id="IPR036866">
    <property type="entry name" value="RibonucZ/Hydroxyglut_hydro"/>
</dbReference>
<gene>
    <name evidence="9" type="ORF">LAMI_0G16446G</name>
</gene>
<dbReference type="CDD" id="cd16273">
    <property type="entry name" value="SNM1A-1C-like_MBL-fold"/>
    <property type="match status" value="1"/>
</dbReference>
<feature type="compositionally biased region" description="Basic and acidic residues" evidence="6">
    <location>
        <begin position="1"/>
        <end position="12"/>
    </location>
</feature>
<dbReference type="InterPro" id="IPR001279">
    <property type="entry name" value="Metallo-B-lactamas"/>
</dbReference>
<name>A0A1G4KCN3_9SACH</name>
<dbReference type="PANTHER" id="PTHR23240">
    <property type="entry name" value="DNA CROSS-LINK REPAIR PROTEIN PSO2/SNM1-RELATED"/>
    <property type="match status" value="1"/>
</dbReference>
<dbReference type="GO" id="GO:0036297">
    <property type="term" value="P:interstrand cross-link repair"/>
    <property type="evidence" value="ECO:0007669"/>
    <property type="project" value="TreeGrafter"/>
</dbReference>
<dbReference type="OrthoDB" id="262529at2759"/>
<keyword evidence="4" id="KW-0234">DNA repair</keyword>
<sequence length="604" mass="69375">MNDKKRQRKLSDFDLSQTKRALPDSRLRPIVISLDSDDDENDGTENCPGDVKVEVTPVTTPCSPAEHQETLKQRPNANYRTKIDPEEIADTAGVAGSSSDVFTTKAVTNEESIPDPDVVVIEQKSVFVDVTASKQTLVSETLAAKVEHQEILCPLCGLVLTHMELHIRDQHCDSCAGTDKLDTRRSKKPLPPLPDVKKIHFSCYSIVVDGFNYANDPSVTQYFLSHFHADHYIGLKKSWCQGTVYCSKITAELLVYKLRLSRERLVILEIGKTVNISDRVTVTCFDANHCPGAVVFLFQEFDSAGVVIERVLHTGDFRSNDELINSINEFTQNAVIHRVYLDTTYMYPSFHFPMQKSVLDVTSRFAEQINTIGMQKLFKDRQTSILSFIANPLTRCHRYRYVFLVGTYTIGKEKVAVALAERLGTKIFLPKNTPKHRIIQTYEETFPTHLITHDVTKSCVHIVPLRTLSSKEGMQRYFKPISHLYEDMVAFYPTGWTFKNGGKFARLYETLEEKIEHTKWLLNYEEIDTMNEGTLFRQYNRSSRFQVFRVPYSEHSSFKDLSNFCVKMTWQEIIPTVNLHDPYMVSQMKQWFLAWKRAQEQITL</sequence>
<organism evidence="9 10">
    <name type="scientific">Lachancea mirantina</name>
    <dbReference type="NCBI Taxonomy" id="1230905"/>
    <lineage>
        <taxon>Eukaryota</taxon>
        <taxon>Fungi</taxon>
        <taxon>Dikarya</taxon>
        <taxon>Ascomycota</taxon>
        <taxon>Saccharomycotina</taxon>
        <taxon>Saccharomycetes</taxon>
        <taxon>Saccharomycetales</taxon>
        <taxon>Saccharomycetaceae</taxon>
        <taxon>Lachancea</taxon>
    </lineage>
</organism>
<evidence type="ECO:0000259" key="8">
    <source>
        <dbReference type="Pfam" id="PF12706"/>
    </source>
</evidence>
<dbReference type="GO" id="GO:0003684">
    <property type="term" value="F:damaged DNA binding"/>
    <property type="evidence" value="ECO:0007669"/>
    <property type="project" value="TreeGrafter"/>
</dbReference>
<dbReference type="SUPFAM" id="SSF56281">
    <property type="entry name" value="Metallo-hydrolase/oxidoreductase"/>
    <property type="match status" value="1"/>
</dbReference>
<evidence type="ECO:0000313" key="9">
    <source>
        <dbReference type="EMBL" id="SCV02164.1"/>
    </source>
</evidence>
<comment type="subcellular location">
    <subcellularLocation>
        <location evidence="1">Nucleus</location>
    </subcellularLocation>
</comment>
<evidence type="ECO:0000313" key="10">
    <source>
        <dbReference type="Proteomes" id="UP000191024"/>
    </source>
</evidence>
<evidence type="ECO:0000256" key="3">
    <source>
        <dbReference type="ARBA" id="ARBA00022763"/>
    </source>
</evidence>
<keyword evidence="5" id="KW-0539">Nucleus</keyword>
<reference evidence="9 10" key="1">
    <citation type="submission" date="2016-03" db="EMBL/GenBank/DDBJ databases">
        <authorList>
            <person name="Devillers H."/>
        </authorList>
    </citation>
    <scope>NUCLEOTIDE SEQUENCE [LARGE SCALE GENOMIC DNA]</scope>
    <source>
        <strain evidence="9">CBS 11717</strain>
    </source>
</reference>
<dbReference type="EMBL" id="LT598469">
    <property type="protein sequence ID" value="SCV02164.1"/>
    <property type="molecule type" value="Genomic_DNA"/>
</dbReference>
<dbReference type="Pfam" id="PF12706">
    <property type="entry name" value="Lactamase_B_2"/>
    <property type="match status" value="1"/>
</dbReference>
<dbReference type="Proteomes" id="UP000191024">
    <property type="component" value="Chromosome G"/>
</dbReference>
<dbReference type="GO" id="GO:0005634">
    <property type="term" value="C:nucleus"/>
    <property type="evidence" value="ECO:0007669"/>
    <property type="project" value="UniProtKB-SubCell"/>
</dbReference>